<reference evidence="1 2" key="1">
    <citation type="submission" date="2013-02" db="EMBL/GenBank/DDBJ databases">
        <authorList>
            <person name="Harkins D.M."/>
            <person name="Durkin A.S."/>
            <person name="Brinkac L.M."/>
            <person name="Haft D.H."/>
            <person name="Selengut J.D."/>
            <person name="Sanka R."/>
            <person name="DePew J."/>
            <person name="Purushe J."/>
            <person name="Picardeau M."/>
            <person name="Werts C."/>
            <person name="Goarant C."/>
            <person name="Vinetz J.M."/>
            <person name="Sutton G.G."/>
            <person name="Nierman W.C."/>
            <person name="Fouts D.E."/>
        </authorList>
    </citation>
    <scope>NUCLEOTIDE SEQUENCE [LARGE SCALE GENOMIC DNA]</scope>
    <source>
        <strain evidence="1 2">200703203</strain>
    </source>
</reference>
<name>N1UQQ0_LEPIR</name>
<dbReference type="Proteomes" id="UP000012220">
    <property type="component" value="Unassembled WGS sequence"/>
</dbReference>
<accession>N1UQQ0</accession>
<dbReference type="InterPro" id="IPR011458">
    <property type="entry name" value="DUF1564"/>
</dbReference>
<dbReference type="EMBL" id="AHNY02000210">
    <property type="protein sequence ID" value="EMY24135.1"/>
    <property type="molecule type" value="Genomic_DNA"/>
</dbReference>
<evidence type="ECO:0000313" key="1">
    <source>
        <dbReference type="EMBL" id="EMY24135.1"/>
    </source>
</evidence>
<proteinExistence type="predicted"/>
<comment type="caution">
    <text evidence="1">The sequence shown here is derived from an EMBL/GenBank/DDBJ whole genome shotgun (WGS) entry which is preliminary data.</text>
</comment>
<organism evidence="1 2">
    <name type="scientific">Leptospira interrogans serovar Australis str. 200703203</name>
    <dbReference type="NCBI Taxonomy" id="1085541"/>
    <lineage>
        <taxon>Bacteria</taxon>
        <taxon>Pseudomonadati</taxon>
        <taxon>Spirochaetota</taxon>
        <taxon>Spirochaetia</taxon>
        <taxon>Leptospirales</taxon>
        <taxon>Leptospiraceae</taxon>
        <taxon>Leptospira</taxon>
    </lineage>
</organism>
<evidence type="ECO:0000313" key="2">
    <source>
        <dbReference type="Proteomes" id="UP000012220"/>
    </source>
</evidence>
<dbReference type="Pfam" id="PF07600">
    <property type="entry name" value="DUF1564"/>
    <property type="match status" value="1"/>
</dbReference>
<protein>
    <submittedName>
        <fullName evidence="1">Uncharacterized protein</fullName>
    </submittedName>
</protein>
<gene>
    <name evidence="1" type="ORF">LEP1GSC115_2819</name>
</gene>
<dbReference type="AlphaFoldDB" id="N1UQQ0"/>
<dbReference type="BioCyc" id="LINT1085541:G11IQ-4232-MONOMER"/>
<sequence length="48" mass="5655">MQIINLAEELIKLGKQKIHFHFYFKIFSNSKIISKKMLLGKNFELNSA</sequence>